<accession>A0A839HCG2</accession>
<evidence type="ECO:0000313" key="13">
    <source>
        <dbReference type="Proteomes" id="UP000548632"/>
    </source>
</evidence>
<feature type="domain" description="Peptidase M16 C-terminal" evidence="11">
    <location>
        <begin position="194"/>
        <end position="378"/>
    </location>
</feature>
<keyword evidence="6" id="KW-0862">Zinc</keyword>
<dbReference type="InterPro" id="IPR001431">
    <property type="entry name" value="Pept_M16_Zn_BS"/>
</dbReference>
<keyword evidence="7" id="KW-0482">Metalloprotease</keyword>
<evidence type="ECO:0000256" key="2">
    <source>
        <dbReference type="ARBA" id="ARBA00007261"/>
    </source>
</evidence>
<sequence length="468" mass="51845">MNTIAATAPPAPGVPPPLTATQPAAVSQVTEKVLKNGLRVLVKQDHRAPIATMQVWYRVGSSYEHDGVTGISHLLEHMMFKGTEKVGPGEFSRIIAENGGDENAFTSRDYTAYFQTIATDRLAIAFELEADRMRQLALPEAEFLKELEVVKEERRLRTDDDPESLAYEHFNATAFVAAPYRIPIIGWASDLDTIAVDDLRNWYRRWYAPNNATLIVVGDVTPPQVFSLAEQYFGGLQAEQITPPKSRTEPPQFGEKRIVVKAPANEPYLLFGYKTPVLLNANQDAAWEPYALEMLAAILDGGESARFSRELIRGQQLAAAASASYSAFSRLPDLFLFEGMPAQGHDLTTLEAAMIKQIERVQRQAVTPEELTRARNQLIAAKVYEQDSVFYQAMQLGQLETVGLGWQLADQYLAQLTAITPAQIQAVAKKYLIPDQRTVAILHPLPLNNDDDSDHAAPAAARGHGYVR</sequence>
<dbReference type="InterPro" id="IPR007863">
    <property type="entry name" value="Peptidase_M16_C"/>
</dbReference>
<dbReference type="GO" id="GO:0006508">
    <property type="term" value="P:proteolysis"/>
    <property type="evidence" value="ECO:0007669"/>
    <property type="project" value="UniProtKB-KW"/>
</dbReference>
<keyword evidence="4" id="KW-0479">Metal-binding</keyword>
<gene>
    <name evidence="12" type="ORF">HUK38_02535</name>
</gene>
<feature type="compositionally biased region" description="Pro residues" evidence="9">
    <location>
        <begin position="9"/>
        <end position="18"/>
    </location>
</feature>
<evidence type="ECO:0000259" key="11">
    <source>
        <dbReference type="Pfam" id="PF05193"/>
    </source>
</evidence>
<dbReference type="Proteomes" id="UP000548632">
    <property type="component" value="Unassembled WGS sequence"/>
</dbReference>
<evidence type="ECO:0000256" key="8">
    <source>
        <dbReference type="RuleBase" id="RU004447"/>
    </source>
</evidence>
<keyword evidence="13" id="KW-1185">Reference proteome</keyword>
<feature type="domain" description="Peptidase M16 N-terminal" evidence="10">
    <location>
        <begin position="39"/>
        <end position="185"/>
    </location>
</feature>
<keyword evidence="3" id="KW-0645">Protease</keyword>
<dbReference type="PROSITE" id="PS00143">
    <property type="entry name" value="INSULINASE"/>
    <property type="match status" value="1"/>
</dbReference>
<dbReference type="SUPFAM" id="SSF63411">
    <property type="entry name" value="LuxS/MPP-like metallohydrolase"/>
    <property type="match status" value="2"/>
</dbReference>
<feature type="region of interest" description="Disordered" evidence="9">
    <location>
        <begin position="1"/>
        <end position="22"/>
    </location>
</feature>
<comment type="similarity">
    <text evidence="2 8">Belongs to the peptidase M16 family.</text>
</comment>
<dbReference type="InterPro" id="IPR050626">
    <property type="entry name" value="Peptidase_M16"/>
</dbReference>
<evidence type="ECO:0000256" key="6">
    <source>
        <dbReference type="ARBA" id="ARBA00022833"/>
    </source>
</evidence>
<evidence type="ECO:0000256" key="9">
    <source>
        <dbReference type="SAM" id="MobiDB-lite"/>
    </source>
</evidence>
<comment type="cofactor">
    <cofactor evidence="1">
        <name>Zn(2+)</name>
        <dbReference type="ChEBI" id="CHEBI:29105"/>
    </cofactor>
</comment>
<reference evidence="12 13" key="1">
    <citation type="journal article" date="2020" name="Arch. Microbiol.">
        <title>The genome sequence of the giant phototrophic gammaproteobacterium Thiospirillum jenense gives insight into its physiological properties and phylogenetic relationships.</title>
        <authorList>
            <person name="Imhoff J.F."/>
            <person name="Meyer T.E."/>
            <person name="Kyndt J.A."/>
        </authorList>
    </citation>
    <scope>NUCLEOTIDE SEQUENCE [LARGE SCALE GENOMIC DNA]</scope>
    <source>
        <strain evidence="12 13">DSM 216</strain>
    </source>
</reference>
<dbReference type="RefSeq" id="WP_182582345.1">
    <property type="nucleotide sequence ID" value="NZ_JABVCQ010000004.1"/>
</dbReference>
<dbReference type="Pfam" id="PF05193">
    <property type="entry name" value="Peptidase_M16_C"/>
    <property type="match status" value="1"/>
</dbReference>
<organism evidence="12 13">
    <name type="scientific">Thiospirillum jenense</name>
    <dbReference type="NCBI Taxonomy" id="1653858"/>
    <lineage>
        <taxon>Bacteria</taxon>
        <taxon>Pseudomonadati</taxon>
        <taxon>Pseudomonadota</taxon>
        <taxon>Gammaproteobacteria</taxon>
        <taxon>Chromatiales</taxon>
        <taxon>Chromatiaceae</taxon>
        <taxon>Thiospirillum</taxon>
    </lineage>
</organism>
<evidence type="ECO:0000313" key="12">
    <source>
        <dbReference type="EMBL" id="MBB1125106.1"/>
    </source>
</evidence>
<dbReference type="InterPro" id="IPR011249">
    <property type="entry name" value="Metalloenz_LuxS/M16"/>
</dbReference>
<evidence type="ECO:0000256" key="4">
    <source>
        <dbReference type="ARBA" id="ARBA00022723"/>
    </source>
</evidence>
<dbReference type="Gene3D" id="3.30.830.10">
    <property type="entry name" value="Metalloenzyme, LuxS/M16 peptidase-like"/>
    <property type="match status" value="2"/>
</dbReference>
<dbReference type="Pfam" id="PF00675">
    <property type="entry name" value="Peptidase_M16"/>
    <property type="match status" value="1"/>
</dbReference>
<dbReference type="EMBL" id="JABVCQ010000004">
    <property type="protein sequence ID" value="MBB1125106.1"/>
    <property type="molecule type" value="Genomic_DNA"/>
</dbReference>
<dbReference type="InterPro" id="IPR011765">
    <property type="entry name" value="Pept_M16_N"/>
</dbReference>
<dbReference type="GO" id="GO:0046872">
    <property type="term" value="F:metal ion binding"/>
    <property type="evidence" value="ECO:0007669"/>
    <property type="project" value="UniProtKB-KW"/>
</dbReference>
<evidence type="ECO:0000256" key="3">
    <source>
        <dbReference type="ARBA" id="ARBA00022670"/>
    </source>
</evidence>
<dbReference type="PANTHER" id="PTHR43690:SF17">
    <property type="entry name" value="PROTEIN YHJJ"/>
    <property type="match status" value="1"/>
</dbReference>
<dbReference type="AlphaFoldDB" id="A0A839HCG2"/>
<proteinExistence type="inferred from homology"/>
<keyword evidence="5" id="KW-0378">Hydrolase</keyword>
<dbReference type="PANTHER" id="PTHR43690">
    <property type="entry name" value="NARDILYSIN"/>
    <property type="match status" value="1"/>
</dbReference>
<comment type="caution">
    <text evidence="12">The sequence shown here is derived from an EMBL/GenBank/DDBJ whole genome shotgun (WGS) entry which is preliminary data.</text>
</comment>
<evidence type="ECO:0000256" key="5">
    <source>
        <dbReference type="ARBA" id="ARBA00022801"/>
    </source>
</evidence>
<protein>
    <submittedName>
        <fullName evidence="12">Insulinase family protein</fullName>
    </submittedName>
</protein>
<evidence type="ECO:0000256" key="1">
    <source>
        <dbReference type="ARBA" id="ARBA00001947"/>
    </source>
</evidence>
<evidence type="ECO:0000259" key="10">
    <source>
        <dbReference type="Pfam" id="PF00675"/>
    </source>
</evidence>
<dbReference type="GO" id="GO:0004222">
    <property type="term" value="F:metalloendopeptidase activity"/>
    <property type="evidence" value="ECO:0007669"/>
    <property type="project" value="InterPro"/>
</dbReference>
<name>A0A839HCG2_9GAMM</name>
<evidence type="ECO:0000256" key="7">
    <source>
        <dbReference type="ARBA" id="ARBA00023049"/>
    </source>
</evidence>